<dbReference type="InterPro" id="IPR027417">
    <property type="entry name" value="P-loop_NTPase"/>
</dbReference>
<sequence>MIEKQWYKVGGYSFCITVDSIPNLLETLTNCHPFRISEEEAKSTDETIFNLAIKESIQKPIFTGKFIVQFEGEGIYLDLYESPNGEQFFAISMQKRSIALLKLEQNSPKASLILAAGLNHQQQIFAINNTLMLLYAIHTACKNALLIHASVIACKNHGYVFLGKSGTGKSTHSQLWLQHIEQSYLLNDDNPVIRLHDNEVIVYGTPWSGKTPCYRNESMPLGGIVRLSQYPENKIERLTGAAAYAAIAPSASAIRWKQEYAEGLHSTLSKIVSHIGIYHLQCRPDKEAALLCYETISK</sequence>
<accession>A0ABT4PGT9</accession>
<dbReference type="Proteomes" id="UP001141933">
    <property type="component" value="Unassembled WGS sequence"/>
</dbReference>
<dbReference type="RefSeq" id="WP_269877437.1">
    <property type="nucleotide sequence ID" value="NZ_JAPZVM010000003.1"/>
</dbReference>
<proteinExistence type="predicted"/>
<evidence type="ECO:0000313" key="2">
    <source>
        <dbReference type="Proteomes" id="UP001141933"/>
    </source>
</evidence>
<name>A0ABT4PGT9_9BACT</name>
<reference evidence="1" key="1">
    <citation type="submission" date="2022-12" db="EMBL/GenBank/DDBJ databases">
        <title>Phocaeicola acetigenes sp. nov., isolated feces from a healthy human.</title>
        <authorList>
            <person name="Do H."/>
            <person name="Ha Y.B."/>
            <person name="Kim J.-S."/>
            <person name="Suh M.K."/>
            <person name="Kim H.S."/>
            <person name="Lee J.-S."/>
        </authorList>
    </citation>
    <scope>NUCLEOTIDE SEQUENCE</scope>
    <source>
        <strain evidence="1">KGMB11183</strain>
    </source>
</reference>
<evidence type="ECO:0008006" key="3">
    <source>
        <dbReference type="Google" id="ProtNLM"/>
    </source>
</evidence>
<protein>
    <recommendedName>
        <fullName evidence="3">Phosphoenolpyruvate carboxykinase</fullName>
    </recommendedName>
</protein>
<evidence type="ECO:0000313" key="1">
    <source>
        <dbReference type="EMBL" id="MCZ8372268.1"/>
    </source>
</evidence>
<gene>
    <name evidence="1" type="ORF">O6P32_06035</name>
</gene>
<dbReference type="SUPFAM" id="SSF53795">
    <property type="entry name" value="PEP carboxykinase-like"/>
    <property type="match status" value="1"/>
</dbReference>
<organism evidence="1 2">
    <name type="scientific">Phocaeicola acetigenes</name>
    <dbReference type="NCBI Taxonomy" id="3016083"/>
    <lineage>
        <taxon>Bacteria</taxon>
        <taxon>Pseudomonadati</taxon>
        <taxon>Bacteroidota</taxon>
        <taxon>Bacteroidia</taxon>
        <taxon>Bacteroidales</taxon>
        <taxon>Bacteroidaceae</taxon>
        <taxon>Phocaeicola</taxon>
    </lineage>
</organism>
<keyword evidence="2" id="KW-1185">Reference proteome</keyword>
<dbReference type="Gene3D" id="3.40.50.300">
    <property type="entry name" value="P-loop containing nucleotide triphosphate hydrolases"/>
    <property type="match status" value="1"/>
</dbReference>
<dbReference type="EMBL" id="JAPZVM010000003">
    <property type="protein sequence ID" value="MCZ8372268.1"/>
    <property type="molecule type" value="Genomic_DNA"/>
</dbReference>
<comment type="caution">
    <text evidence="1">The sequence shown here is derived from an EMBL/GenBank/DDBJ whole genome shotgun (WGS) entry which is preliminary data.</text>
</comment>